<name>A0ABT4U7L3_9ACTN</name>
<dbReference type="InterPro" id="IPR006311">
    <property type="entry name" value="TAT_signal"/>
</dbReference>
<feature type="region of interest" description="Disordered" evidence="1">
    <location>
        <begin position="37"/>
        <end position="57"/>
    </location>
</feature>
<feature type="signal peptide" evidence="2">
    <location>
        <begin position="1"/>
        <end position="41"/>
    </location>
</feature>
<dbReference type="SUPFAM" id="SSF89372">
    <property type="entry name" value="Fucose-specific lectin"/>
    <property type="match status" value="1"/>
</dbReference>
<keyword evidence="4" id="KW-1185">Reference proteome</keyword>
<dbReference type="PROSITE" id="PS51318">
    <property type="entry name" value="TAT"/>
    <property type="match status" value="1"/>
</dbReference>
<dbReference type="RefSeq" id="WP_270687711.1">
    <property type="nucleotide sequence ID" value="NZ_JAQFWQ010000063.1"/>
</dbReference>
<protein>
    <submittedName>
        <fullName evidence="3">Uncharacterized protein</fullName>
    </submittedName>
</protein>
<evidence type="ECO:0000256" key="2">
    <source>
        <dbReference type="SAM" id="SignalP"/>
    </source>
</evidence>
<sequence length="385" mass="40146">MARTTSRRRAVRRRAATPAAAVSAVAAAAALATAPAGPALADEGPWRQVHGSPDDGGSFTAVAAAGPDAVWAFGDDSAQNSGSTWIHRWDGDAWTREPVPDGWTVEPDAADASAEDEVWAAGSSPEGDAVVLQYDGESWTAPEIDPALVPTDIAAVGDGTAWMLSRSVDGYDRAAFFDGEIWRDYPAPSVSQAVAAAGPDAVFAAGIRDGMPAVDRWDGEQWSPMEVPDVDVPPGESDAVFTDIMARSADDVVAVGHMFWVDGDENHHYRPLLARYDGQSWSVETGDESGTYDKVADDGDGGLWIVESGWNPTMVHIAADGTATEQPLSDEKYDLSTGAVDTVPGGGAVLVGTAFEQGDPDVFTDYGFVYGTGSWAPEGAGAPGA</sequence>
<dbReference type="EMBL" id="JAQFWQ010000063">
    <property type="protein sequence ID" value="MDA2812957.1"/>
    <property type="molecule type" value="Genomic_DNA"/>
</dbReference>
<proteinExistence type="predicted"/>
<feature type="chain" id="PRO_5046429563" evidence="2">
    <location>
        <begin position="42"/>
        <end position="385"/>
    </location>
</feature>
<evidence type="ECO:0000256" key="1">
    <source>
        <dbReference type="SAM" id="MobiDB-lite"/>
    </source>
</evidence>
<gene>
    <name evidence="3" type="ORF">O4J56_20090</name>
</gene>
<reference evidence="3 4" key="1">
    <citation type="submission" date="2023-01" db="EMBL/GenBank/DDBJ databases">
        <title>Draft genome sequence of Nocardiopsis sp. RSe5-2 isolated from halophytes.</title>
        <authorList>
            <person name="Duangmal K."/>
            <person name="Chantavorakit T."/>
        </authorList>
    </citation>
    <scope>NUCLEOTIDE SEQUENCE [LARGE SCALE GENOMIC DNA]</scope>
    <source>
        <strain evidence="3 4">RSe5-2</strain>
    </source>
</reference>
<accession>A0ABT4U7L3</accession>
<comment type="caution">
    <text evidence="3">The sequence shown here is derived from an EMBL/GenBank/DDBJ whole genome shotgun (WGS) entry which is preliminary data.</text>
</comment>
<evidence type="ECO:0000313" key="4">
    <source>
        <dbReference type="Proteomes" id="UP001527866"/>
    </source>
</evidence>
<keyword evidence="2" id="KW-0732">Signal</keyword>
<dbReference type="Proteomes" id="UP001527866">
    <property type="component" value="Unassembled WGS sequence"/>
</dbReference>
<organism evidence="3 4">
    <name type="scientific">Nocardiopsis endophytica</name>
    <dbReference type="NCBI Taxonomy" id="3018445"/>
    <lineage>
        <taxon>Bacteria</taxon>
        <taxon>Bacillati</taxon>
        <taxon>Actinomycetota</taxon>
        <taxon>Actinomycetes</taxon>
        <taxon>Streptosporangiales</taxon>
        <taxon>Nocardiopsidaceae</taxon>
        <taxon>Nocardiopsis</taxon>
    </lineage>
</organism>
<evidence type="ECO:0000313" key="3">
    <source>
        <dbReference type="EMBL" id="MDA2812957.1"/>
    </source>
</evidence>